<feature type="compositionally biased region" description="Low complexity" evidence="4">
    <location>
        <begin position="13"/>
        <end position="22"/>
    </location>
</feature>
<dbReference type="RefSeq" id="WP_246355865.1">
    <property type="nucleotide sequence ID" value="NZ_CADIKH010000012.1"/>
</dbReference>
<dbReference type="SUPFAM" id="SSF46785">
    <property type="entry name" value="Winged helix' DNA-binding domain"/>
    <property type="match status" value="1"/>
</dbReference>
<evidence type="ECO:0000256" key="3">
    <source>
        <dbReference type="ARBA" id="ARBA00023163"/>
    </source>
</evidence>
<proteinExistence type="predicted"/>
<dbReference type="InterPro" id="IPR036390">
    <property type="entry name" value="WH_DNA-bd_sf"/>
</dbReference>
<evidence type="ECO:0000256" key="4">
    <source>
        <dbReference type="SAM" id="MobiDB-lite"/>
    </source>
</evidence>
<dbReference type="SMART" id="SM00895">
    <property type="entry name" value="FCD"/>
    <property type="match status" value="1"/>
</dbReference>
<keyword evidence="2" id="KW-0238">DNA-binding</keyword>
<dbReference type="Gene3D" id="1.20.120.530">
    <property type="entry name" value="GntR ligand-binding domain-like"/>
    <property type="match status" value="1"/>
</dbReference>
<evidence type="ECO:0000259" key="5">
    <source>
        <dbReference type="PROSITE" id="PS50949"/>
    </source>
</evidence>
<dbReference type="PANTHER" id="PTHR43537:SF5">
    <property type="entry name" value="UXU OPERON TRANSCRIPTIONAL REGULATOR"/>
    <property type="match status" value="1"/>
</dbReference>
<dbReference type="InterPro" id="IPR000524">
    <property type="entry name" value="Tscrpt_reg_HTH_GntR"/>
</dbReference>
<evidence type="ECO:0000313" key="7">
    <source>
        <dbReference type="Proteomes" id="UP000494363"/>
    </source>
</evidence>
<dbReference type="InterPro" id="IPR036388">
    <property type="entry name" value="WH-like_DNA-bd_sf"/>
</dbReference>
<evidence type="ECO:0000256" key="2">
    <source>
        <dbReference type="ARBA" id="ARBA00023125"/>
    </source>
</evidence>
<organism evidence="6 7">
    <name type="scientific">Paraburkholderia humisilvae</name>
    <dbReference type="NCBI Taxonomy" id="627669"/>
    <lineage>
        <taxon>Bacteria</taxon>
        <taxon>Pseudomonadati</taxon>
        <taxon>Pseudomonadota</taxon>
        <taxon>Betaproteobacteria</taxon>
        <taxon>Burkholderiales</taxon>
        <taxon>Burkholderiaceae</taxon>
        <taxon>Paraburkholderia</taxon>
    </lineage>
</organism>
<dbReference type="InterPro" id="IPR011711">
    <property type="entry name" value="GntR_C"/>
</dbReference>
<name>A0A6J5DUI0_9BURK</name>
<feature type="domain" description="HTH gntR-type" evidence="5">
    <location>
        <begin position="44"/>
        <end position="111"/>
    </location>
</feature>
<dbReference type="InterPro" id="IPR008920">
    <property type="entry name" value="TF_FadR/GntR_C"/>
</dbReference>
<dbReference type="EMBL" id="CADIKH010000012">
    <property type="protein sequence ID" value="CAB3756981.1"/>
    <property type="molecule type" value="Genomic_DNA"/>
</dbReference>
<dbReference type="Gene3D" id="1.10.10.10">
    <property type="entry name" value="Winged helix-like DNA-binding domain superfamily/Winged helix DNA-binding domain"/>
    <property type="match status" value="1"/>
</dbReference>
<dbReference type="GO" id="GO:0003677">
    <property type="term" value="F:DNA binding"/>
    <property type="evidence" value="ECO:0007669"/>
    <property type="project" value="UniProtKB-KW"/>
</dbReference>
<dbReference type="Pfam" id="PF07729">
    <property type="entry name" value="FCD"/>
    <property type="match status" value="1"/>
</dbReference>
<protein>
    <recommendedName>
        <fullName evidence="5">HTH gntR-type domain-containing protein</fullName>
    </recommendedName>
</protein>
<keyword evidence="3" id="KW-0804">Transcription</keyword>
<evidence type="ECO:0000313" key="6">
    <source>
        <dbReference type="EMBL" id="CAB3756981.1"/>
    </source>
</evidence>
<evidence type="ECO:0000256" key="1">
    <source>
        <dbReference type="ARBA" id="ARBA00023015"/>
    </source>
</evidence>
<dbReference type="PRINTS" id="PR00035">
    <property type="entry name" value="HTHGNTR"/>
</dbReference>
<dbReference type="Pfam" id="PF00392">
    <property type="entry name" value="GntR"/>
    <property type="match status" value="1"/>
</dbReference>
<gene>
    <name evidence="6" type="ORF">LMG29542_02967</name>
</gene>
<dbReference type="PANTHER" id="PTHR43537">
    <property type="entry name" value="TRANSCRIPTIONAL REGULATOR, GNTR FAMILY"/>
    <property type="match status" value="1"/>
</dbReference>
<dbReference type="SUPFAM" id="SSF48008">
    <property type="entry name" value="GntR ligand-binding domain-like"/>
    <property type="match status" value="1"/>
</dbReference>
<accession>A0A6J5DUI0</accession>
<reference evidence="6 7" key="1">
    <citation type="submission" date="2020-04" db="EMBL/GenBank/DDBJ databases">
        <authorList>
            <person name="De Canck E."/>
        </authorList>
    </citation>
    <scope>NUCLEOTIDE SEQUENCE [LARGE SCALE GENOMIC DNA]</scope>
    <source>
        <strain evidence="6 7">LMG 29542</strain>
    </source>
</reference>
<dbReference type="CDD" id="cd07377">
    <property type="entry name" value="WHTH_GntR"/>
    <property type="match status" value="1"/>
</dbReference>
<sequence length="254" mass="27780">MRTAKNAGKGEPQDAQQVAAAPPLDTIGRKYHARMRTIDATSDSLSEGVVVPALREAIVEGVLAPGSRLSEVQVAKQLNVSRTPMREAFAQLEREGLVMVLPRIGAFVRSVTVRDVEEIYTVRAALECLAVQLAADRITALGRAQLDDVVSAMKAAVVTEDPASYVDALDRFYTVVMTIADNRTLQESHAALIGPVRRVRRIAMARGGRMRSSYEQSVRIRDAIVNHDPRAQDLMREQLQGACKAALDVLNHVE</sequence>
<keyword evidence="7" id="KW-1185">Reference proteome</keyword>
<dbReference type="SMART" id="SM00345">
    <property type="entry name" value="HTH_GNTR"/>
    <property type="match status" value="1"/>
</dbReference>
<keyword evidence="1" id="KW-0805">Transcription regulation</keyword>
<feature type="region of interest" description="Disordered" evidence="4">
    <location>
        <begin position="1"/>
        <end position="22"/>
    </location>
</feature>
<dbReference type="AlphaFoldDB" id="A0A6J5DUI0"/>
<dbReference type="GO" id="GO:0003700">
    <property type="term" value="F:DNA-binding transcription factor activity"/>
    <property type="evidence" value="ECO:0007669"/>
    <property type="project" value="InterPro"/>
</dbReference>
<dbReference type="Proteomes" id="UP000494363">
    <property type="component" value="Unassembled WGS sequence"/>
</dbReference>
<dbReference type="PROSITE" id="PS50949">
    <property type="entry name" value="HTH_GNTR"/>
    <property type="match status" value="1"/>
</dbReference>